<proteinExistence type="predicted"/>
<sequence length="204" mass="21888">MSAFGAGRAEGKAIGKSRRPGPLTMFARGFLKNPVMVGSVIPSSRFLIEKILAPVNWGRADVFVEFGPGVGTITKPILDRLKPDAKLIAVDTNADFCEYLRHEFADPRLIVANRSAADLGKILADNGCEGADYVISGLPFSTLPAGVGPAIVKATRSSLKPGGIFLVYQFSPKVGDYLRAEFDHIDRGFEALNVPPAQLFFAHA</sequence>
<dbReference type="STRING" id="1921510.BSL82_07095"/>
<dbReference type="Proteomes" id="UP000182063">
    <property type="component" value="Chromosome"/>
</dbReference>
<dbReference type="SUPFAM" id="SSF53335">
    <property type="entry name" value="S-adenosyl-L-methionine-dependent methyltransferases"/>
    <property type="match status" value="1"/>
</dbReference>
<dbReference type="AlphaFoldDB" id="A0A1L3ZTZ3"/>
<dbReference type="RefSeq" id="WP_072596655.1">
    <property type="nucleotide sequence ID" value="NZ_CP018221.1"/>
</dbReference>
<keyword evidence="3" id="KW-1185">Reference proteome</keyword>
<keyword evidence="2" id="KW-0808">Transferase</keyword>
<organism evidence="2 3">
    <name type="scientific">Tardibacter chloracetimidivorans</name>
    <dbReference type="NCBI Taxonomy" id="1921510"/>
    <lineage>
        <taxon>Bacteria</taxon>
        <taxon>Pseudomonadati</taxon>
        <taxon>Pseudomonadota</taxon>
        <taxon>Alphaproteobacteria</taxon>
        <taxon>Sphingomonadales</taxon>
        <taxon>Sphingomonadaceae</taxon>
        <taxon>Tardibacter</taxon>
    </lineage>
</organism>
<protein>
    <submittedName>
        <fullName evidence="2">Methyltransferase</fullName>
    </submittedName>
</protein>
<gene>
    <name evidence="2" type="ORF">BSL82_07095</name>
</gene>
<dbReference type="KEGG" id="sphj:BSL82_07095"/>
<accession>A0A1L3ZTZ3</accession>
<name>A0A1L3ZTZ3_9SPHN</name>
<dbReference type="InterPro" id="IPR029063">
    <property type="entry name" value="SAM-dependent_MTases_sf"/>
</dbReference>
<evidence type="ECO:0000313" key="2">
    <source>
        <dbReference type="EMBL" id="API59103.1"/>
    </source>
</evidence>
<reference evidence="3" key="1">
    <citation type="submission" date="2016-11" db="EMBL/GenBank/DDBJ databases">
        <title>Complete Genome Sequence of alachlor-degrading Sphingomonas sp. strain JJ-A5.</title>
        <authorList>
            <person name="Lee H."/>
            <person name="Ka J.-O."/>
        </authorList>
    </citation>
    <scope>NUCLEOTIDE SEQUENCE [LARGE SCALE GENOMIC DNA]</scope>
    <source>
        <strain evidence="3">JJ-A5</strain>
    </source>
</reference>
<dbReference type="GO" id="GO:0032259">
    <property type="term" value="P:methylation"/>
    <property type="evidence" value="ECO:0007669"/>
    <property type="project" value="UniProtKB-KW"/>
</dbReference>
<dbReference type="Pfam" id="PF13649">
    <property type="entry name" value="Methyltransf_25"/>
    <property type="match status" value="1"/>
</dbReference>
<dbReference type="CDD" id="cd02440">
    <property type="entry name" value="AdoMet_MTases"/>
    <property type="match status" value="1"/>
</dbReference>
<dbReference type="EMBL" id="CP018221">
    <property type="protein sequence ID" value="API59103.1"/>
    <property type="molecule type" value="Genomic_DNA"/>
</dbReference>
<keyword evidence="2" id="KW-0489">Methyltransferase</keyword>
<dbReference type="GO" id="GO:0008168">
    <property type="term" value="F:methyltransferase activity"/>
    <property type="evidence" value="ECO:0007669"/>
    <property type="project" value="UniProtKB-KW"/>
</dbReference>
<evidence type="ECO:0000259" key="1">
    <source>
        <dbReference type="Pfam" id="PF13649"/>
    </source>
</evidence>
<feature type="domain" description="Methyltransferase" evidence="1">
    <location>
        <begin position="64"/>
        <end position="163"/>
    </location>
</feature>
<dbReference type="Gene3D" id="3.40.50.150">
    <property type="entry name" value="Vaccinia Virus protein VP39"/>
    <property type="match status" value="1"/>
</dbReference>
<dbReference type="InterPro" id="IPR041698">
    <property type="entry name" value="Methyltransf_25"/>
</dbReference>
<evidence type="ECO:0000313" key="3">
    <source>
        <dbReference type="Proteomes" id="UP000182063"/>
    </source>
</evidence>